<dbReference type="PANTHER" id="PTHR35372:SF2">
    <property type="entry name" value="SF3 HELICASE DOMAIN-CONTAINING PROTEIN"/>
    <property type="match status" value="1"/>
</dbReference>
<dbReference type="InterPro" id="IPR051620">
    <property type="entry name" value="ORF904-like_C"/>
</dbReference>
<evidence type="ECO:0000256" key="3">
    <source>
        <dbReference type="ARBA" id="ARBA00022806"/>
    </source>
</evidence>
<accession>A0A1G6ILD9</accession>
<name>A0A1G6ILD9_9BRAD</name>
<feature type="compositionally biased region" description="Basic and acidic residues" evidence="5">
    <location>
        <begin position="134"/>
        <end position="147"/>
    </location>
</feature>
<evidence type="ECO:0000256" key="2">
    <source>
        <dbReference type="ARBA" id="ARBA00022801"/>
    </source>
</evidence>
<dbReference type="InterPro" id="IPR014818">
    <property type="entry name" value="Phage/plasmid_primase_P4_C"/>
</dbReference>
<dbReference type="InterPro" id="IPR004968">
    <property type="entry name" value="DNA_primase/NTPase_C"/>
</dbReference>
<dbReference type="SMART" id="SM00885">
    <property type="entry name" value="D5_N"/>
    <property type="match status" value="1"/>
</dbReference>
<dbReference type="AlphaFoldDB" id="A0A1G6ILD9"/>
<dbReference type="PANTHER" id="PTHR35372">
    <property type="entry name" value="ATP BINDING PROTEIN-RELATED"/>
    <property type="match status" value="1"/>
</dbReference>
<keyword evidence="1" id="KW-0547">Nucleotide-binding</keyword>
<evidence type="ECO:0000259" key="6">
    <source>
        <dbReference type="PROSITE" id="PS51206"/>
    </source>
</evidence>
<evidence type="ECO:0000256" key="5">
    <source>
        <dbReference type="SAM" id="MobiDB-lite"/>
    </source>
</evidence>
<sequence length="725" mass="78390">MTIEAVLELVDSAPVFAASKPLTLEERRQIGSAELGRLLGELIAAPGLDALQAIAEQLGQLVAADAIVETFAKASLEQTTAGAGMIGEHGAKPVKAAIAAGLKAGKKRPRDLGAARAVSPIEVRRAASAALGAPHDDGRAPVARDDVTSPPPEEAVLSSSAASLPPPPPAPPDEGNEDATSQMGDWSEAAASLGSGGGDGEVPEDADARNMRLAFFPLTDLGNAERFRERQRGRLLFNTALATTSPGRQRGWLAWDAKRWSSESGAERVMIAEHDTVRAIQDEADCVAESGDRDADGAERGARDFVVETKNDVPIYYSDKIARWGRTSESAQKLGALSKRGAPYLSVGIGQLDADKMKINVNNGTLTIRRRDDADYVQFGPHNPSDMITKLAPVDYDPSAAAPEFEKFLLRVQPNPEMRLFLQQWFGLSLTGDTSAHKLAFLYGKGRNGKSVLVNAVSHVAGDYAQSVPIETFLDQGKVRAGGQATPDLAKLPGIRLLRTSEPEKNAKLAEALIKLVTGGEPMDARHLQGDFFTFFPEFKLTIQGNYKPVLSGTDEGIKSRLLLVPFSVTIPKEERDTKLVDKLKAEASGILNWMLDGLRSWLDNGLTEPQEVTEATAKYFATSDVLGRFLESCTVKEPGHRVQSSVLHQVYEAWCKSSGETPWKNRGFSLAMDERGYERKQSDVVWWLDIKLIKSVNDFVDANGNPIRVSSSDDDDRNAGDVEI</sequence>
<dbReference type="GO" id="GO:0005524">
    <property type="term" value="F:ATP binding"/>
    <property type="evidence" value="ECO:0007669"/>
    <property type="project" value="UniProtKB-KW"/>
</dbReference>
<feature type="domain" description="SF3 helicase" evidence="6">
    <location>
        <begin position="417"/>
        <end position="580"/>
    </location>
</feature>
<keyword evidence="2" id="KW-0378">Hydrolase</keyword>
<protein>
    <submittedName>
        <fullName evidence="7">Putative DNA primase/helicase</fullName>
    </submittedName>
</protein>
<dbReference type="NCBIfam" id="TIGR01613">
    <property type="entry name" value="primase_Cterm"/>
    <property type="match status" value="1"/>
</dbReference>
<dbReference type="GO" id="GO:0016787">
    <property type="term" value="F:hydrolase activity"/>
    <property type="evidence" value="ECO:0007669"/>
    <property type="project" value="UniProtKB-KW"/>
</dbReference>
<dbReference type="Pfam" id="PF08706">
    <property type="entry name" value="D5_N"/>
    <property type="match status" value="1"/>
</dbReference>
<feature type="region of interest" description="Disordered" evidence="5">
    <location>
        <begin position="705"/>
        <end position="725"/>
    </location>
</feature>
<keyword evidence="3 7" id="KW-0347">Helicase</keyword>
<feature type="compositionally biased region" description="Low complexity" evidence="5">
    <location>
        <begin position="154"/>
        <end position="163"/>
    </location>
</feature>
<dbReference type="Proteomes" id="UP000199245">
    <property type="component" value="Unassembled WGS sequence"/>
</dbReference>
<evidence type="ECO:0000256" key="4">
    <source>
        <dbReference type="ARBA" id="ARBA00022840"/>
    </source>
</evidence>
<dbReference type="PROSITE" id="PS51206">
    <property type="entry name" value="SF3_HELICASE_1"/>
    <property type="match status" value="1"/>
</dbReference>
<dbReference type="InterPro" id="IPR027417">
    <property type="entry name" value="P-loop_NTPase"/>
</dbReference>
<dbReference type="Gene3D" id="3.40.50.300">
    <property type="entry name" value="P-loop containing nucleotide triphosphate hydrolases"/>
    <property type="match status" value="1"/>
</dbReference>
<dbReference type="Pfam" id="PF03288">
    <property type="entry name" value="Pox_D5"/>
    <property type="match status" value="1"/>
</dbReference>
<evidence type="ECO:0000313" key="8">
    <source>
        <dbReference type="Proteomes" id="UP000199245"/>
    </source>
</evidence>
<dbReference type="RefSeq" id="WP_092077661.1">
    <property type="nucleotide sequence ID" value="NZ_FMZW01000001.1"/>
</dbReference>
<dbReference type="InterPro" id="IPR014015">
    <property type="entry name" value="Helicase_SF3_DNA-vir"/>
</dbReference>
<dbReference type="EMBL" id="FMZW01000001">
    <property type="protein sequence ID" value="SDC07284.1"/>
    <property type="molecule type" value="Genomic_DNA"/>
</dbReference>
<dbReference type="GO" id="GO:0004386">
    <property type="term" value="F:helicase activity"/>
    <property type="evidence" value="ECO:0007669"/>
    <property type="project" value="UniProtKB-KW"/>
</dbReference>
<keyword evidence="4" id="KW-0067">ATP-binding</keyword>
<proteinExistence type="predicted"/>
<evidence type="ECO:0000256" key="1">
    <source>
        <dbReference type="ARBA" id="ARBA00022741"/>
    </source>
</evidence>
<organism evidence="7 8">
    <name type="scientific">Bradyrhizobium brasilense</name>
    <dbReference type="NCBI Taxonomy" id="1419277"/>
    <lineage>
        <taxon>Bacteria</taxon>
        <taxon>Pseudomonadati</taxon>
        <taxon>Pseudomonadota</taxon>
        <taxon>Alphaproteobacteria</taxon>
        <taxon>Hyphomicrobiales</taxon>
        <taxon>Nitrobacteraceae</taxon>
        <taxon>Bradyrhizobium</taxon>
    </lineage>
</organism>
<dbReference type="InterPro" id="IPR006500">
    <property type="entry name" value="Helicase_put_C_phage/plasmid"/>
</dbReference>
<reference evidence="7 8" key="1">
    <citation type="submission" date="2016-10" db="EMBL/GenBank/DDBJ databases">
        <authorList>
            <person name="de Groot N.N."/>
        </authorList>
    </citation>
    <scope>NUCLEOTIDE SEQUENCE [LARGE SCALE GENOMIC DNA]</scope>
    <source>
        <strain evidence="7 8">R5</strain>
    </source>
</reference>
<gene>
    <name evidence="7" type="ORF">SAMN05216337_1001186</name>
</gene>
<evidence type="ECO:0000313" key="7">
    <source>
        <dbReference type="EMBL" id="SDC07284.1"/>
    </source>
</evidence>
<feature type="region of interest" description="Disordered" evidence="5">
    <location>
        <begin position="129"/>
        <end position="182"/>
    </location>
</feature>